<dbReference type="EMBL" id="CAJVQA010000066">
    <property type="protein sequence ID" value="CAG8453787.1"/>
    <property type="molecule type" value="Genomic_DNA"/>
</dbReference>
<evidence type="ECO:0000313" key="1">
    <source>
        <dbReference type="EMBL" id="CAG8453787.1"/>
    </source>
</evidence>
<sequence length="41" mass="4931">MSANAYKIFNLLDDQMENIKDENRPKKDKEKYIDLLLNDDQ</sequence>
<reference evidence="1" key="1">
    <citation type="submission" date="2021-06" db="EMBL/GenBank/DDBJ databases">
        <authorList>
            <person name="Kallberg Y."/>
            <person name="Tangrot J."/>
            <person name="Rosling A."/>
        </authorList>
    </citation>
    <scope>NUCLEOTIDE SEQUENCE</scope>
    <source>
        <strain evidence="1">FL966</strain>
    </source>
</reference>
<keyword evidence="2" id="KW-1185">Reference proteome</keyword>
<dbReference type="AlphaFoldDB" id="A0A9N8VI36"/>
<proteinExistence type="predicted"/>
<comment type="caution">
    <text evidence="1">The sequence shown here is derived from an EMBL/GenBank/DDBJ whole genome shotgun (WGS) entry which is preliminary data.</text>
</comment>
<accession>A0A9N8VI36</accession>
<name>A0A9N8VI36_9GLOM</name>
<protein>
    <submittedName>
        <fullName evidence="1">16707_t:CDS:1</fullName>
    </submittedName>
</protein>
<organism evidence="1 2">
    <name type="scientific">Cetraspora pellucida</name>
    <dbReference type="NCBI Taxonomy" id="1433469"/>
    <lineage>
        <taxon>Eukaryota</taxon>
        <taxon>Fungi</taxon>
        <taxon>Fungi incertae sedis</taxon>
        <taxon>Mucoromycota</taxon>
        <taxon>Glomeromycotina</taxon>
        <taxon>Glomeromycetes</taxon>
        <taxon>Diversisporales</taxon>
        <taxon>Gigasporaceae</taxon>
        <taxon>Cetraspora</taxon>
    </lineage>
</organism>
<gene>
    <name evidence="1" type="ORF">CPELLU_LOCUS283</name>
</gene>
<dbReference type="Proteomes" id="UP000789759">
    <property type="component" value="Unassembled WGS sequence"/>
</dbReference>
<evidence type="ECO:0000313" key="2">
    <source>
        <dbReference type="Proteomes" id="UP000789759"/>
    </source>
</evidence>